<reference evidence="2 3" key="1">
    <citation type="journal article" date="2014" name="PLoS Genet.">
        <title>The Genome of Spironucleus salmonicida Highlights a Fish Pathogen Adapted to Fluctuating Environments.</title>
        <authorList>
            <person name="Xu F."/>
            <person name="Jerlstrom-Hultqvist J."/>
            <person name="Einarsson E."/>
            <person name="Astvaldsson A."/>
            <person name="Svard S.G."/>
            <person name="Andersson J.O."/>
        </authorList>
    </citation>
    <scope>NUCLEOTIDE SEQUENCE</scope>
    <source>
        <strain evidence="3">ATCC 50377</strain>
    </source>
</reference>
<dbReference type="Pfam" id="PF07004">
    <property type="entry name" value="SHIPPO-rpt"/>
    <property type="match status" value="2"/>
</dbReference>
<organism evidence="2">
    <name type="scientific">Spironucleus salmonicida</name>
    <dbReference type="NCBI Taxonomy" id="348837"/>
    <lineage>
        <taxon>Eukaryota</taxon>
        <taxon>Metamonada</taxon>
        <taxon>Diplomonadida</taxon>
        <taxon>Hexamitidae</taxon>
        <taxon>Hexamitinae</taxon>
        <taxon>Spironucleus</taxon>
    </lineage>
</organism>
<accession>V6LJQ6</accession>
<proteinExistence type="predicted"/>
<dbReference type="EMBL" id="AUWU02000001">
    <property type="protein sequence ID" value="KAH0577818.1"/>
    <property type="molecule type" value="Genomic_DNA"/>
</dbReference>
<evidence type="ECO:0000313" key="4">
    <source>
        <dbReference type="Proteomes" id="UP000018208"/>
    </source>
</evidence>
<feature type="compositionally biased region" description="Polar residues" evidence="1">
    <location>
        <begin position="177"/>
        <end position="191"/>
    </location>
</feature>
<sequence length="219" mass="24008">MSQSPAPNTYSLPSTANPKNITLSGRHDILYKNEYPSPTAYTLSSTLNTTKASTLASRTNQIIKAKSPGPTAYYPVKQGRSSSPTLGTRTAYPGTLDWDLKSRISNTSQNFYDIQSKRSTISSSFGKRVTLKSDETGPGPAKYSNRDVNINVIRPQSPSYTLRGRMRNIEFENTLKNSNVGPASYNVSGRNSRGKDSISKNQSISLKGRPTNRGIMVFV</sequence>
<dbReference type="InterPro" id="IPR051291">
    <property type="entry name" value="CIMAP"/>
</dbReference>
<gene>
    <name evidence="2" type="ORF">SS50377_16254</name>
    <name evidence="3" type="ORF">SS50377_21172</name>
</gene>
<dbReference type="Proteomes" id="UP000018208">
    <property type="component" value="Unassembled WGS sequence"/>
</dbReference>
<dbReference type="EMBL" id="KI546130">
    <property type="protein sequence ID" value="EST43951.1"/>
    <property type="molecule type" value="Genomic_DNA"/>
</dbReference>
<evidence type="ECO:0000313" key="2">
    <source>
        <dbReference type="EMBL" id="EST43951.1"/>
    </source>
</evidence>
<reference evidence="3" key="2">
    <citation type="submission" date="2020-12" db="EMBL/GenBank/DDBJ databases">
        <title>New Spironucleus salmonicida genome in near-complete chromosomes.</title>
        <authorList>
            <person name="Xu F."/>
            <person name="Kurt Z."/>
            <person name="Jimenez-Gonzalez A."/>
            <person name="Astvaldsson A."/>
            <person name="Andersson J.O."/>
            <person name="Svard S.G."/>
        </authorList>
    </citation>
    <scope>NUCLEOTIDE SEQUENCE</scope>
    <source>
        <strain evidence="3">ATCC 50377</strain>
    </source>
</reference>
<dbReference type="OrthoDB" id="440566at2759"/>
<name>V6LJQ6_9EUKA</name>
<feature type="region of interest" description="Disordered" evidence="1">
    <location>
        <begin position="177"/>
        <end position="207"/>
    </location>
</feature>
<dbReference type="PANTHER" id="PTHR21580">
    <property type="entry name" value="SHIPPO-1-RELATED"/>
    <property type="match status" value="1"/>
</dbReference>
<dbReference type="InterPro" id="IPR010736">
    <property type="entry name" value="SHIPPO-rpt"/>
</dbReference>
<evidence type="ECO:0000313" key="3">
    <source>
        <dbReference type="EMBL" id="KAH0577818.1"/>
    </source>
</evidence>
<feature type="region of interest" description="Disordered" evidence="1">
    <location>
        <begin position="1"/>
        <end position="21"/>
    </location>
</feature>
<dbReference type="VEuPathDB" id="GiardiaDB:SS50377_21172"/>
<dbReference type="PANTHER" id="PTHR21580:SF28">
    <property type="entry name" value="BOREALIN N-TERMINAL DOMAIN-CONTAINING PROTEIN-RELATED"/>
    <property type="match status" value="1"/>
</dbReference>
<keyword evidence="4" id="KW-1185">Reference proteome</keyword>
<dbReference type="AlphaFoldDB" id="V6LJQ6"/>
<evidence type="ECO:0000256" key="1">
    <source>
        <dbReference type="SAM" id="MobiDB-lite"/>
    </source>
</evidence>
<protein>
    <submittedName>
        <fullName evidence="2">SHIPPO 1-like protein</fullName>
    </submittedName>
</protein>